<dbReference type="PANTHER" id="PTHR42951">
    <property type="entry name" value="METALLO-BETA-LACTAMASE DOMAIN-CONTAINING"/>
    <property type="match status" value="1"/>
</dbReference>
<dbReference type="PANTHER" id="PTHR42951:SF4">
    <property type="entry name" value="ACYL-COENZYME A THIOESTERASE MBLAC2"/>
    <property type="match status" value="1"/>
</dbReference>
<dbReference type="SUPFAM" id="SSF56281">
    <property type="entry name" value="Metallo-hydrolase/oxidoreductase"/>
    <property type="match status" value="1"/>
</dbReference>
<dbReference type="Proteomes" id="UP001449657">
    <property type="component" value="Chromosome"/>
</dbReference>
<accession>A0ABZ2YXG1</accession>
<evidence type="ECO:0000256" key="2">
    <source>
        <dbReference type="SAM" id="SignalP"/>
    </source>
</evidence>
<reference evidence="4 5" key="1">
    <citation type="submission" date="2024-03" db="EMBL/GenBank/DDBJ databases">
        <title>Chitinophaga caseinilytica sp. nov., a casein hydrolysing bacterium isolated from forest soil.</title>
        <authorList>
            <person name="Lee D.S."/>
            <person name="Han D.M."/>
            <person name="Baek J.H."/>
            <person name="Choi D.G."/>
            <person name="Jeon J.H."/>
            <person name="Jeon C.O."/>
        </authorList>
    </citation>
    <scope>NUCLEOTIDE SEQUENCE [LARGE SCALE GENOMIC DNA]</scope>
    <source>
        <strain evidence="4 5">KACC 19118</strain>
    </source>
</reference>
<feature type="chain" id="PRO_5045899556" evidence="2">
    <location>
        <begin position="26"/>
        <end position="325"/>
    </location>
</feature>
<name>A0ABZ2YXG1_9BACT</name>
<keyword evidence="5" id="KW-1185">Reference proteome</keyword>
<evidence type="ECO:0000259" key="3">
    <source>
        <dbReference type="SMART" id="SM00849"/>
    </source>
</evidence>
<feature type="signal peptide" evidence="2">
    <location>
        <begin position="1"/>
        <end position="25"/>
    </location>
</feature>
<dbReference type="Pfam" id="PF00753">
    <property type="entry name" value="Lactamase_B"/>
    <property type="match status" value="1"/>
</dbReference>
<evidence type="ECO:0000313" key="4">
    <source>
        <dbReference type="EMBL" id="WZN44447.1"/>
    </source>
</evidence>
<dbReference type="InterPro" id="IPR036866">
    <property type="entry name" value="RibonucZ/Hydroxyglut_hydro"/>
</dbReference>
<gene>
    <name evidence="4" type="ORF">WJU22_16250</name>
</gene>
<proteinExistence type="inferred from homology"/>
<dbReference type="InterPro" id="IPR050855">
    <property type="entry name" value="NDM-1-like"/>
</dbReference>
<keyword evidence="2" id="KW-0732">Signal</keyword>
<comment type="similarity">
    <text evidence="1">Belongs to the metallo-beta-lactamase superfamily. Class-B beta-lactamase family.</text>
</comment>
<dbReference type="RefSeq" id="WP_341839229.1">
    <property type="nucleotide sequence ID" value="NZ_CP149792.1"/>
</dbReference>
<evidence type="ECO:0000313" key="5">
    <source>
        <dbReference type="Proteomes" id="UP001449657"/>
    </source>
</evidence>
<dbReference type="Gene3D" id="3.60.15.10">
    <property type="entry name" value="Ribonuclease Z/Hydroxyacylglutathione hydrolase-like"/>
    <property type="match status" value="1"/>
</dbReference>
<feature type="domain" description="Metallo-beta-lactamase" evidence="3">
    <location>
        <begin position="69"/>
        <end position="257"/>
    </location>
</feature>
<sequence>MKRRTLIKQIAALSISLTGATAAQAIVPESAEEPETPTTGKAEEIAPGVYFLKGKTRYFEDGNYQEVECNNGWIIFDDFVLLVDANFPGSGPAILQEIRKTTNKPIRFVFNTHHHSDHLYGNSFWMKEGATPLAHVGVMEEIRKYETGFFGGAPGRWEQAQKRRTDLAAWPLLPPVLTFSDTMVIEDKHRRVELIHPGAGHTRGDGIVWLPQERVLFAGDACLNGPYNLFRDAEVVSWTGSLERMAALQPKIVVTGHGNLGDGNTPRNQQRYFQLLLDWVKTAKKWGHFRERTVAATGIAPAYRSRSRGGGVSHPRTGNRIGLFA</sequence>
<dbReference type="InterPro" id="IPR001279">
    <property type="entry name" value="Metallo-B-lactamas"/>
</dbReference>
<organism evidence="4 5">
    <name type="scientific">Chitinophaga caseinilytica</name>
    <dbReference type="NCBI Taxonomy" id="2267521"/>
    <lineage>
        <taxon>Bacteria</taxon>
        <taxon>Pseudomonadati</taxon>
        <taxon>Bacteroidota</taxon>
        <taxon>Chitinophagia</taxon>
        <taxon>Chitinophagales</taxon>
        <taxon>Chitinophagaceae</taxon>
        <taxon>Chitinophaga</taxon>
    </lineage>
</organism>
<dbReference type="SMART" id="SM00849">
    <property type="entry name" value="Lactamase_B"/>
    <property type="match status" value="1"/>
</dbReference>
<evidence type="ECO:0000256" key="1">
    <source>
        <dbReference type="ARBA" id="ARBA00005250"/>
    </source>
</evidence>
<dbReference type="EMBL" id="CP150096">
    <property type="protein sequence ID" value="WZN44447.1"/>
    <property type="molecule type" value="Genomic_DNA"/>
</dbReference>
<dbReference type="CDD" id="cd16282">
    <property type="entry name" value="metallo-hydrolase-like_MBL-fold"/>
    <property type="match status" value="1"/>
</dbReference>
<protein>
    <submittedName>
        <fullName evidence="4">MBL fold metallo-hydrolase</fullName>
    </submittedName>
</protein>